<dbReference type="EMBL" id="QIBX01000003">
    <property type="protein sequence ID" value="RNL40994.1"/>
    <property type="molecule type" value="Genomic_DNA"/>
</dbReference>
<dbReference type="NCBIfam" id="TIGR00392">
    <property type="entry name" value="ileS"/>
    <property type="match status" value="1"/>
</dbReference>
<feature type="binding site" evidence="10">
    <location>
        <position position="619"/>
    </location>
    <ligand>
        <name>ATP</name>
        <dbReference type="ChEBI" id="CHEBI:30616"/>
    </ligand>
</feature>
<comment type="subcellular location">
    <subcellularLocation>
        <location evidence="10">Cytoplasm</location>
    </subcellularLocation>
</comment>
<dbReference type="EC" id="6.1.1.5" evidence="10"/>
<feature type="short sequence motif" description="'KMSKS' region" evidence="10">
    <location>
        <begin position="616"/>
        <end position="620"/>
    </location>
</feature>
<comment type="subunit">
    <text evidence="10">Monomer.</text>
</comment>
<dbReference type="PANTHER" id="PTHR42765">
    <property type="entry name" value="SOLEUCYL-TRNA SYNTHETASE"/>
    <property type="match status" value="1"/>
</dbReference>
<evidence type="ECO:0000256" key="1">
    <source>
        <dbReference type="ARBA" id="ARBA00006887"/>
    </source>
</evidence>
<evidence type="ECO:0000256" key="7">
    <source>
        <dbReference type="ARBA" id="ARBA00023146"/>
    </source>
</evidence>
<evidence type="ECO:0000256" key="11">
    <source>
        <dbReference type="SAM" id="Coils"/>
    </source>
</evidence>
<comment type="catalytic activity">
    <reaction evidence="9 10">
        <text>tRNA(Ile) + L-isoleucine + ATP = L-isoleucyl-tRNA(Ile) + AMP + diphosphate</text>
        <dbReference type="Rhea" id="RHEA:11060"/>
        <dbReference type="Rhea" id="RHEA-COMP:9666"/>
        <dbReference type="Rhea" id="RHEA-COMP:9695"/>
        <dbReference type="ChEBI" id="CHEBI:30616"/>
        <dbReference type="ChEBI" id="CHEBI:33019"/>
        <dbReference type="ChEBI" id="CHEBI:58045"/>
        <dbReference type="ChEBI" id="CHEBI:78442"/>
        <dbReference type="ChEBI" id="CHEBI:78528"/>
        <dbReference type="ChEBI" id="CHEBI:456215"/>
        <dbReference type="EC" id="6.1.1.5"/>
    </reaction>
</comment>
<evidence type="ECO:0000256" key="5">
    <source>
        <dbReference type="ARBA" id="ARBA00022840"/>
    </source>
</evidence>
<dbReference type="AlphaFoldDB" id="A0A3N0B2E4"/>
<dbReference type="GO" id="GO:0006428">
    <property type="term" value="P:isoleucyl-tRNA aminoacylation"/>
    <property type="evidence" value="ECO:0007669"/>
    <property type="project" value="UniProtKB-UniRule"/>
</dbReference>
<keyword evidence="3 10" id="KW-0436">Ligase</keyword>
<keyword evidence="2 10" id="KW-0963">Cytoplasm</keyword>
<protein>
    <recommendedName>
        <fullName evidence="10">Isoleucine--tRNA ligase</fullName>
        <ecNumber evidence="10">6.1.1.5</ecNumber>
    </recommendedName>
    <alternativeName>
        <fullName evidence="10">Isoleucyl-tRNA synthetase</fullName>
        <shortName evidence="10">IleRS</shortName>
    </alternativeName>
</protein>
<dbReference type="InterPro" id="IPR023585">
    <property type="entry name" value="Ile-tRNA-ligase_type1"/>
</dbReference>
<organism evidence="14 15">
    <name type="scientific">Slackia equolifaciens</name>
    <dbReference type="NCBI Taxonomy" id="498718"/>
    <lineage>
        <taxon>Bacteria</taxon>
        <taxon>Bacillati</taxon>
        <taxon>Actinomycetota</taxon>
        <taxon>Coriobacteriia</taxon>
        <taxon>Eggerthellales</taxon>
        <taxon>Eggerthellaceae</taxon>
        <taxon>Slackia</taxon>
    </lineage>
</organism>
<dbReference type="GO" id="GO:0005524">
    <property type="term" value="F:ATP binding"/>
    <property type="evidence" value="ECO:0007669"/>
    <property type="project" value="UniProtKB-UniRule"/>
</dbReference>
<evidence type="ECO:0000259" key="13">
    <source>
        <dbReference type="Pfam" id="PF08264"/>
    </source>
</evidence>
<sequence length="946" mass="107359">MGNDYKHTMNLPKTDFAMRANLPENEPKRLAKWEEEDLYGRILEKNKDGEPFILHDGPPYANGPIHIGHAFNKILKDFVVKSHAQRGYFTPYIPGWDCHGQPIEHEVEKKLGTEKMRELPQATVRRMCREWAEKFIDVQRDGFKRLGVNGDWDHPYLTFQPTFESANVEVFKKLYLDGAVYRGRKPIHWCKHCHTALAEAEIEYSDETSPSIYVNFKLNEIPQAFAEAGVDLDRAYVLIWTTTPWTLPANTAVSFGPDIDYCFVEANGVYMLFAHEMVETVAETAGWESYRIVEQGGEPALMKGNQFDGITYQCPILERTGRIIWGDHVTLDAGTGAVHTAPGHGVEDYLVGQEFGIDTLMPVDDDGRFMESVPYFAGMDTDEANPHIIEWLRERGTLVAGKEISHSYPHCWRCHQPVIFRATDQWFVSMEKTGLREAALDQIHNHIQFIPEWGANRIGAMVADRPDWCISRQRSWGVPIPVFKCAKCGETAANEAIFDAVIDLFNTEGADAWFTKDPKDYLPADAHCEACGCDELIPEKDILDVWWESGVSHVGVLKHRAEADHLRWPADMYLEGSDQHRGWFQSSLLLGTGAFGQSPFKSVMCCGFTVDENGEKMSKSKGNGIDPKEVTDKYGADVLRLWVASTDYSVDVSIGDTILQRTSDAYRRFRNTFRFLLGNLDDFDMQRDGVAFENLTPIDVWAMLRLREVLHEVERGYDEYKFHQVFRTLYEYVITDLSAIYMDVIKDRLYAEAPDSTSRRAAQTVLMNILEVMVRVMSPILSFTCDEVWEHYPASERNREGRPVSVQLAGWPTDDDFVPALPKGEDADALMKKFSVLLEVRDSLNKALEEARNEKVVNKRQEADITIEAPAEVVDIVSTFDDADLEELFIVAKVTLMPADGEEIRASVSKTEAPKCPRCWNHRELGGNANHADVCKRCGDVLDKLA</sequence>
<dbReference type="InterPro" id="IPR001412">
    <property type="entry name" value="aa-tRNA-synth_I_CS"/>
</dbReference>
<dbReference type="Proteomes" id="UP000269591">
    <property type="component" value="Unassembled WGS sequence"/>
</dbReference>
<keyword evidence="6 10" id="KW-0648">Protein biosynthesis</keyword>
<keyword evidence="11" id="KW-0175">Coiled coil</keyword>
<evidence type="ECO:0000313" key="14">
    <source>
        <dbReference type="EMBL" id="RNL40994.1"/>
    </source>
</evidence>
<accession>A0A3N0B2E4</accession>
<evidence type="ECO:0000256" key="10">
    <source>
        <dbReference type="HAMAP-Rule" id="MF_02002"/>
    </source>
</evidence>
<dbReference type="Pfam" id="PF00133">
    <property type="entry name" value="tRNA-synt_1"/>
    <property type="match status" value="1"/>
</dbReference>
<dbReference type="Gene3D" id="3.90.740.10">
    <property type="entry name" value="Valyl/Leucyl/Isoleucyl-tRNA synthetase, editing domain"/>
    <property type="match status" value="1"/>
</dbReference>
<dbReference type="PROSITE" id="PS00178">
    <property type="entry name" value="AA_TRNA_LIGASE_I"/>
    <property type="match status" value="1"/>
</dbReference>
<comment type="caution">
    <text evidence="14">The sequence shown here is derived from an EMBL/GenBank/DDBJ whole genome shotgun (WGS) entry which is preliminary data.</text>
</comment>
<evidence type="ECO:0000259" key="12">
    <source>
        <dbReference type="Pfam" id="PF00133"/>
    </source>
</evidence>
<evidence type="ECO:0000256" key="3">
    <source>
        <dbReference type="ARBA" id="ARBA00022598"/>
    </source>
</evidence>
<dbReference type="InterPro" id="IPR002300">
    <property type="entry name" value="aa-tRNA-synth_Ia"/>
</dbReference>
<dbReference type="InterPro" id="IPR013155">
    <property type="entry name" value="M/V/L/I-tRNA-synth_anticd-bd"/>
</dbReference>
<dbReference type="Gene3D" id="1.10.10.830">
    <property type="entry name" value="Ile-tRNA synthetase CP2 domain-like"/>
    <property type="match status" value="1"/>
</dbReference>
<feature type="binding site" evidence="10">
    <location>
        <position position="919"/>
    </location>
    <ligand>
        <name>Zn(2+)</name>
        <dbReference type="ChEBI" id="CHEBI:29105"/>
    </ligand>
</feature>
<keyword evidence="10" id="KW-0479">Metal-binding</keyword>
<dbReference type="InterPro" id="IPR014729">
    <property type="entry name" value="Rossmann-like_a/b/a_fold"/>
</dbReference>
<comment type="similarity">
    <text evidence="1 10">Belongs to the class-I aminoacyl-tRNA synthetase family. IleS type 1 subfamily.</text>
</comment>
<evidence type="ECO:0000256" key="9">
    <source>
        <dbReference type="ARBA" id="ARBA00048359"/>
    </source>
</evidence>
<evidence type="ECO:0000313" key="15">
    <source>
        <dbReference type="Proteomes" id="UP000269591"/>
    </source>
</evidence>
<dbReference type="InterPro" id="IPR002301">
    <property type="entry name" value="Ile-tRNA-ligase"/>
</dbReference>
<dbReference type="InterPro" id="IPR033708">
    <property type="entry name" value="Anticodon_Ile_BEm"/>
</dbReference>
<feature type="domain" description="Methionyl/Valyl/Leucyl/Isoleucyl-tRNA synthetase anticodon-binding" evidence="13">
    <location>
        <begin position="699"/>
        <end position="866"/>
    </location>
</feature>
<dbReference type="GO" id="GO:0008270">
    <property type="term" value="F:zinc ion binding"/>
    <property type="evidence" value="ECO:0007669"/>
    <property type="project" value="UniProtKB-UniRule"/>
</dbReference>
<feature type="domain" description="Aminoacyl-tRNA synthetase class Ia" evidence="12">
    <location>
        <begin position="29"/>
        <end position="654"/>
    </location>
</feature>
<dbReference type="SUPFAM" id="SSF50677">
    <property type="entry name" value="ValRS/IleRS/LeuRS editing domain"/>
    <property type="match status" value="1"/>
</dbReference>
<feature type="binding site" evidence="10">
    <location>
        <position position="916"/>
    </location>
    <ligand>
        <name>Zn(2+)</name>
        <dbReference type="ChEBI" id="CHEBI:29105"/>
    </ligand>
</feature>
<dbReference type="Gene3D" id="3.40.50.620">
    <property type="entry name" value="HUPs"/>
    <property type="match status" value="2"/>
</dbReference>
<dbReference type="CDD" id="cd00818">
    <property type="entry name" value="IleRS_core"/>
    <property type="match status" value="1"/>
</dbReference>
<comment type="domain">
    <text evidence="10">IleRS has two distinct active sites: one for aminoacylation and one for editing. The misactivated valine is translocated from the active site to the editing site, which sterically excludes the correctly activated isoleucine. The single editing site contains two valyl binding pockets, one specific for each substrate (Val-AMP or Val-tRNA(Ile)).</text>
</comment>
<reference evidence="15" key="1">
    <citation type="submission" date="2018-05" db="EMBL/GenBank/DDBJ databases">
        <title>Genome Sequencing of selected type strains of the family Eggerthellaceae.</title>
        <authorList>
            <person name="Danylec N."/>
            <person name="Stoll D.A."/>
            <person name="Doetsch A."/>
            <person name="Huch M."/>
        </authorList>
    </citation>
    <scope>NUCLEOTIDE SEQUENCE [LARGE SCALE GENOMIC DNA]</scope>
    <source>
        <strain evidence="15">DSM 24851</strain>
    </source>
</reference>
<dbReference type="InterPro" id="IPR050081">
    <property type="entry name" value="Ile-tRNA_ligase"/>
</dbReference>
<dbReference type="Pfam" id="PF08264">
    <property type="entry name" value="Anticodon_1"/>
    <property type="match status" value="1"/>
</dbReference>
<dbReference type="RefSeq" id="WP_123208278.1">
    <property type="nucleotide sequence ID" value="NZ_JBHTHO010000001.1"/>
</dbReference>
<dbReference type="GO" id="GO:0004822">
    <property type="term" value="F:isoleucine-tRNA ligase activity"/>
    <property type="evidence" value="ECO:0007669"/>
    <property type="project" value="UniProtKB-UniRule"/>
</dbReference>
<keyword evidence="4 10" id="KW-0547">Nucleotide-binding</keyword>
<dbReference type="GO" id="GO:0000049">
    <property type="term" value="F:tRNA binding"/>
    <property type="evidence" value="ECO:0007669"/>
    <property type="project" value="InterPro"/>
</dbReference>
<dbReference type="CDD" id="cd07960">
    <property type="entry name" value="Anticodon_Ia_Ile_BEm"/>
    <property type="match status" value="1"/>
</dbReference>
<feature type="coiled-coil region" evidence="11">
    <location>
        <begin position="834"/>
        <end position="864"/>
    </location>
</feature>
<keyword evidence="10" id="KW-0862">Zinc</keyword>
<keyword evidence="7 10" id="KW-0030">Aminoacyl-tRNA synthetase</keyword>
<evidence type="ECO:0000256" key="8">
    <source>
        <dbReference type="ARBA" id="ARBA00025217"/>
    </source>
</evidence>
<dbReference type="Gene3D" id="1.10.730.20">
    <property type="match status" value="1"/>
</dbReference>
<dbReference type="SUPFAM" id="SSF52374">
    <property type="entry name" value="Nucleotidylyl transferase"/>
    <property type="match status" value="1"/>
</dbReference>
<dbReference type="InterPro" id="IPR009008">
    <property type="entry name" value="Val/Leu/Ile-tRNA-synth_edit"/>
</dbReference>
<feature type="short sequence motif" description="'HIGH' region" evidence="10">
    <location>
        <begin position="59"/>
        <end position="69"/>
    </location>
</feature>
<proteinExistence type="inferred from homology"/>
<evidence type="ECO:0000256" key="6">
    <source>
        <dbReference type="ARBA" id="ARBA00022917"/>
    </source>
</evidence>
<dbReference type="PRINTS" id="PR00984">
    <property type="entry name" value="TRNASYNTHILE"/>
</dbReference>
<dbReference type="GO" id="GO:0005829">
    <property type="term" value="C:cytosol"/>
    <property type="evidence" value="ECO:0007669"/>
    <property type="project" value="TreeGrafter"/>
</dbReference>
<comment type="cofactor">
    <cofactor evidence="10">
        <name>Zn(2+)</name>
        <dbReference type="ChEBI" id="CHEBI:29105"/>
    </cofactor>
    <text evidence="10">Binds 1 zinc ion per subunit.</text>
</comment>
<dbReference type="HAMAP" id="MF_02002">
    <property type="entry name" value="Ile_tRNA_synth_type1"/>
    <property type="match status" value="1"/>
</dbReference>
<gene>
    <name evidence="10" type="primary">ileS</name>
    <name evidence="14" type="ORF">DMP06_03075</name>
</gene>
<feature type="binding site" evidence="10">
    <location>
        <position position="575"/>
    </location>
    <ligand>
        <name>L-isoleucyl-5'-AMP</name>
        <dbReference type="ChEBI" id="CHEBI:178002"/>
    </ligand>
</feature>
<dbReference type="InterPro" id="IPR009080">
    <property type="entry name" value="tRNAsynth_Ia_anticodon-bd"/>
</dbReference>
<keyword evidence="5 10" id="KW-0067">ATP-binding</keyword>
<evidence type="ECO:0000256" key="2">
    <source>
        <dbReference type="ARBA" id="ARBA00022490"/>
    </source>
</evidence>
<name>A0A3N0B2E4_9ACTN</name>
<feature type="binding site" evidence="10">
    <location>
        <position position="935"/>
    </location>
    <ligand>
        <name>Zn(2+)</name>
        <dbReference type="ChEBI" id="CHEBI:29105"/>
    </ligand>
</feature>
<keyword evidence="15" id="KW-1185">Reference proteome</keyword>
<comment type="function">
    <text evidence="8 10">Catalyzes the attachment of isoleucine to tRNA(Ile). As IleRS can inadvertently accommodate and process structurally similar amino acids such as valine, to avoid such errors it has two additional distinct tRNA(Ile)-dependent editing activities. One activity is designated as 'pretransfer' editing and involves the hydrolysis of activated Val-AMP. The other activity is designated 'posttransfer' editing and involves deacylation of mischarged Val-tRNA(Ile).</text>
</comment>
<evidence type="ECO:0000256" key="4">
    <source>
        <dbReference type="ARBA" id="ARBA00022741"/>
    </source>
</evidence>
<dbReference type="OrthoDB" id="9810365at2"/>
<feature type="binding site" evidence="10">
    <location>
        <position position="938"/>
    </location>
    <ligand>
        <name>Zn(2+)</name>
        <dbReference type="ChEBI" id="CHEBI:29105"/>
    </ligand>
</feature>
<dbReference type="PANTHER" id="PTHR42765:SF1">
    <property type="entry name" value="ISOLEUCINE--TRNA LIGASE, MITOCHONDRIAL"/>
    <property type="match status" value="1"/>
</dbReference>
<dbReference type="FunFam" id="3.40.50.620:FF:000042">
    <property type="entry name" value="Isoleucine--tRNA ligase"/>
    <property type="match status" value="1"/>
</dbReference>
<dbReference type="GO" id="GO:0002161">
    <property type="term" value="F:aminoacyl-tRNA deacylase activity"/>
    <property type="evidence" value="ECO:0007669"/>
    <property type="project" value="InterPro"/>
</dbReference>
<dbReference type="SUPFAM" id="SSF47323">
    <property type="entry name" value="Anticodon-binding domain of a subclass of class I aminoacyl-tRNA synthetases"/>
    <property type="match status" value="1"/>
</dbReference>